<proteinExistence type="predicted"/>
<feature type="compositionally biased region" description="Low complexity" evidence="1">
    <location>
        <begin position="370"/>
        <end position="383"/>
    </location>
</feature>
<dbReference type="Pfam" id="PF00144">
    <property type="entry name" value="Beta-lactamase"/>
    <property type="match status" value="1"/>
</dbReference>
<keyword evidence="4" id="KW-1185">Reference proteome</keyword>
<evidence type="ECO:0000256" key="1">
    <source>
        <dbReference type="SAM" id="MobiDB-lite"/>
    </source>
</evidence>
<feature type="region of interest" description="Disordered" evidence="1">
    <location>
        <begin position="349"/>
        <end position="383"/>
    </location>
</feature>
<dbReference type="PANTHER" id="PTHR46825:SF7">
    <property type="entry name" value="D-ALANYL-D-ALANINE CARBOXYPEPTIDASE"/>
    <property type="match status" value="1"/>
</dbReference>
<dbReference type="InterPro" id="IPR050491">
    <property type="entry name" value="AmpC-like"/>
</dbReference>
<dbReference type="SUPFAM" id="SSF56601">
    <property type="entry name" value="beta-lactamase/transpeptidase-like"/>
    <property type="match status" value="1"/>
</dbReference>
<name>A0ABP5ULF6_9ACTN</name>
<dbReference type="Gene3D" id="3.40.710.10">
    <property type="entry name" value="DD-peptidase/beta-lactamase superfamily"/>
    <property type="match status" value="1"/>
</dbReference>
<dbReference type="InterPro" id="IPR012338">
    <property type="entry name" value="Beta-lactam/transpept-like"/>
</dbReference>
<comment type="caution">
    <text evidence="3">The sequence shown here is derived from an EMBL/GenBank/DDBJ whole genome shotgun (WGS) entry which is preliminary data.</text>
</comment>
<accession>A0ABP5ULF6</accession>
<feature type="compositionally biased region" description="Gly residues" evidence="1">
    <location>
        <begin position="359"/>
        <end position="369"/>
    </location>
</feature>
<sequence>MTAPTAAGPESGSGSAAPGIDGILETVATAAPGPAVAVVVLRGDESAVLCRGASPGTRFELGSVTKTFTALLLAEMAARGEVRLDAPIGEHLPADLLPEGHGDRITLTHLATHTSGLPRLPPGLMRMALPRWYTNPYETFTPDHLLRALPRTRVRRPPGTRVRYSNFGVGLLGRLLADAAGADYGDVLAARVLEPLGLEDTTCDPALPQATGHLRGRPRPPWLIPGLPGAGALRSSARDMGRCLAALLSPPADAGDTLRAALHEVTRPRVTEPGGDQVCLVWKRRTVPADDGGTHGLLFHSGGTRGFTSFAGFSPSARTALAALGNGSPTLRGTFIRAAYRALRGLTAAAPSRRPAGPSDGGSADGGSAAGSRRPAGRAGPAS</sequence>
<gene>
    <name evidence="3" type="ORF">GCM10010420_00420</name>
</gene>
<evidence type="ECO:0000259" key="2">
    <source>
        <dbReference type="Pfam" id="PF00144"/>
    </source>
</evidence>
<organism evidence="3 4">
    <name type="scientific">Streptomyces glaucosporus</name>
    <dbReference type="NCBI Taxonomy" id="284044"/>
    <lineage>
        <taxon>Bacteria</taxon>
        <taxon>Bacillati</taxon>
        <taxon>Actinomycetota</taxon>
        <taxon>Actinomycetes</taxon>
        <taxon>Kitasatosporales</taxon>
        <taxon>Streptomycetaceae</taxon>
        <taxon>Streptomyces</taxon>
    </lineage>
</organism>
<reference evidence="4" key="1">
    <citation type="journal article" date="2019" name="Int. J. Syst. Evol. Microbiol.">
        <title>The Global Catalogue of Microorganisms (GCM) 10K type strain sequencing project: providing services to taxonomists for standard genome sequencing and annotation.</title>
        <authorList>
            <consortium name="The Broad Institute Genomics Platform"/>
            <consortium name="The Broad Institute Genome Sequencing Center for Infectious Disease"/>
            <person name="Wu L."/>
            <person name="Ma J."/>
        </authorList>
    </citation>
    <scope>NUCLEOTIDE SEQUENCE [LARGE SCALE GENOMIC DNA]</scope>
    <source>
        <strain evidence="4">JCM 6921</strain>
    </source>
</reference>
<dbReference type="PANTHER" id="PTHR46825">
    <property type="entry name" value="D-ALANYL-D-ALANINE-CARBOXYPEPTIDASE/ENDOPEPTIDASE AMPH"/>
    <property type="match status" value="1"/>
</dbReference>
<feature type="compositionally biased region" description="Low complexity" evidence="1">
    <location>
        <begin position="349"/>
        <end position="358"/>
    </location>
</feature>
<protein>
    <recommendedName>
        <fullName evidence="2">Beta-lactamase-related domain-containing protein</fullName>
    </recommendedName>
</protein>
<dbReference type="InterPro" id="IPR001466">
    <property type="entry name" value="Beta-lactam-related"/>
</dbReference>
<dbReference type="RefSeq" id="WP_344628702.1">
    <property type="nucleotide sequence ID" value="NZ_BAAATJ010000001.1"/>
</dbReference>
<feature type="domain" description="Beta-lactamase-related" evidence="2">
    <location>
        <begin position="34"/>
        <end position="343"/>
    </location>
</feature>
<evidence type="ECO:0000313" key="4">
    <source>
        <dbReference type="Proteomes" id="UP001500058"/>
    </source>
</evidence>
<evidence type="ECO:0000313" key="3">
    <source>
        <dbReference type="EMBL" id="GAA2382435.1"/>
    </source>
</evidence>
<dbReference type="EMBL" id="BAAATJ010000001">
    <property type="protein sequence ID" value="GAA2382435.1"/>
    <property type="molecule type" value="Genomic_DNA"/>
</dbReference>
<dbReference type="Proteomes" id="UP001500058">
    <property type="component" value="Unassembled WGS sequence"/>
</dbReference>